<gene>
    <name evidence="4" type="ORF">METZ01_LOCUS355176</name>
</gene>
<dbReference type="GO" id="GO:0004333">
    <property type="term" value="F:fumarate hydratase activity"/>
    <property type="evidence" value="ECO:0007669"/>
    <property type="project" value="UniProtKB-EC"/>
</dbReference>
<dbReference type="GO" id="GO:0005739">
    <property type="term" value="C:mitochondrion"/>
    <property type="evidence" value="ECO:0007669"/>
    <property type="project" value="TreeGrafter"/>
</dbReference>
<name>A0A382RYF0_9ZZZZ</name>
<comment type="similarity">
    <text evidence="1">Belongs to the class-II fumarase/aspartase family. Fumarase subfamily.</text>
</comment>
<dbReference type="Gene3D" id="1.20.200.10">
    <property type="entry name" value="Fumarase/aspartase (Central domain)"/>
    <property type="match status" value="1"/>
</dbReference>
<accession>A0A382RYF0</accession>
<dbReference type="InterPro" id="IPR000362">
    <property type="entry name" value="Fumarate_lyase_fam"/>
</dbReference>
<dbReference type="PANTHER" id="PTHR11444">
    <property type="entry name" value="ASPARTATEAMMONIA/ARGININOSUCCINATE/ADENYLOSUCCINATE LYASE"/>
    <property type="match status" value="1"/>
</dbReference>
<dbReference type="GO" id="GO:0006108">
    <property type="term" value="P:malate metabolic process"/>
    <property type="evidence" value="ECO:0007669"/>
    <property type="project" value="TreeGrafter"/>
</dbReference>
<dbReference type="Gene3D" id="1.10.275.10">
    <property type="entry name" value="Fumarase/aspartase (N-terminal domain)"/>
    <property type="match status" value="1"/>
</dbReference>
<evidence type="ECO:0000256" key="2">
    <source>
        <dbReference type="ARBA" id="ARBA00012921"/>
    </source>
</evidence>
<organism evidence="4">
    <name type="scientific">marine metagenome</name>
    <dbReference type="NCBI Taxonomy" id="408172"/>
    <lineage>
        <taxon>unclassified sequences</taxon>
        <taxon>metagenomes</taxon>
        <taxon>ecological metagenomes</taxon>
    </lineage>
</organism>
<dbReference type="SUPFAM" id="SSF48557">
    <property type="entry name" value="L-aspartase-like"/>
    <property type="match status" value="1"/>
</dbReference>
<dbReference type="InterPro" id="IPR024083">
    <property type="entry name" value="Fumarase/histidase_N"/>
</dbReference>
<dbReference type="GO" id="GO:0006106">
    <property type="term" value="P:fumarate metabolic process"/>
    <property type="evidence" value="ECO:0007669"/>
    <property type="project" value="InterPro"/>
</dbReference>
<dbReference type="EMBL" id="UINC01124884">
    <property type="protein sequence ID" value="SVD02322.1"/>
    <property type="molecule type" value="Genomic_DNA"/>
</dbReference>
<protein>
    <recommendedName>
        <fullName evidence="2">fumarate hydratase</fullName>
        <ecNumber evidence="2">4.2.1.2</ecNumber>
    </recommendedName>
</protein>
<proteinExistence type="inferred from homology"/>
<dbReference type="GO" id="GO:0006099">
    <property type="term" value="P:tricarboxylic acid cycle"/>
    <property type="evidence" value="ECO:0007669"/>
    <property type="project" value="TreeGrafter"/>
</dbReference>
<dbReference type="InterPro" id="IPR005677">
    <property type="entry name" value="Fum_hydII"/>
</dbReference>
<evidence type="ECO:0000313" key="4">
    <source>
        <dbReference type="EMBL" id="SVD02322.1"/>
    </source>
</evidence>
<reference evidence="4" key="1">
    <citation type="submission" date="2018-05" db="EMBL/GenBank/DDBJ databases">
        <authorList>
            <person name="Lanie J.A."/>
            <person name="Ng W.-L."/>
            <person name="Kazmierczak K.M."/>
            <person name="Andrzejewski T.M."/>
            <person name="Davidsen T.M."/>
            <person name="Wayne K.J."/>
            <person name="Tettelin H."/>
            <person name="Glass J.I."/>
            <person name="Rusch D."/>
            <person name="Podicherti R."/>
            <person name="Tsui H.-C.T."/>
            <person name="Winkler M.E."/>
        </authorList>
    </citation>
    <scope>NUCLEOTIDE SEQUENCE</scope>
</reference>
<dbReference type="InterPro" id="IPR022761">
    <property type="entry name" value="Fumarate_lyase_N"/>
</dbReference>
<dbReference type="FunFam" id="1.10.275.10:FF:000001">
    <property type="entry name" value="Fumarate hydratase, mitochondrial"/>
    <property type="match status" value="1"/>
</dbReference>
<feature type="non-terminal residue" evidence="4">
    <location>
        <position position="300"/>
    </location>
</feature>
<sequence>MKYRNEYDSFGKIKVPDDKYWGASTQRSDKYFDIGVFLVRPIVIQSIAMIKKAAAIVNTKNGDLDKKISNTIIKAANEVISGKLNNHFPLKVWQTGSGTHTNMNVNEVIANRAIQILGGKMGSKLIHPNDHVNKSQSSNDVFPTAMHIAIAIETKRKLLPSLKLLSSELKKKSKQFNKIIKVGRTHLQDATPITLGQEFSGYYSQLNKCIQRIEIALKEIYFLAQGGTAVGTGLNTRKGFDKKIVNELKKITKLPFKPAPNKFAALAAHDAIVNFSGTMNTTAVCLMKIANDIRFLGSGP</sequence>
<feature type="domain" description="Fumarate lyase N-terminal" evidence="3">
    <location>
        <begin position="11"/>
        <end position="300"/>
    </location>
</feature>
<dbReference type="Pfam" id="PF00206">
    <property type="entry name" value="Lyase_1"/>
    <property type="match status" value="1"/>
</dbReference>
<evidence type="ECO:0000259" key="3">
    <source>
        <dbReference type="Pfam" id="PF00206"/>
    </source>
</evidence>
<dbReference type="AlphaFoldDB" id="A0A382RYF0"/>
<dbReference type="PRINTS" id="PR00149">
    <property type="entry name" value="FUMRATELYASE"/>
</dbReference>
<evidence type="ECO:0000256" key="1">
    <source>
        <dbReference type="ARBA" id="ARBA00009084"/>
    </source>
</evidence>
<dbReference type="EC" id="4.2.1.2" evidence="2"/>
<dbReference type="PANTHER" id="PTHR11444:SF1">
    <property type="entry name" value="FUMARATE HYDRATASE, MITOCHONDRIAL"/>
    <property type="match status" value="1"/>
</dbReference>
<dbReference type="InterPro" id="IPR008948">
    <property type="entry name" value="L-Aspartase-like"/>
</dbReference>